<feature type="transmembrane region" description="Helical" evidence="1">
    <location>
        <begin position="7"/>
        <end position="26"/>
    </location>
</feature>
<evidence type="ECO:0000259" key="2">
    <source>
        <dbReference type="Pfam" id="PF14827"/>
    </source>
</evidence>
<keyword evidence="1" id="KW-1133">Transmembrane helix</keyword>
<proteinExistence type="predicted"/>
<organism evidence="3">
    <name type="scientific">uncultured Sulfurovum sp</name>
    <dbReference type="NCBI Taxonomy" id="269237"/>
    <lineage>
        <taxon>Bacteria</taxon>
        <taxon>Pseudomonadati</taxon>
        <taxon>Campylobacterota</taxon>
        <taxon>Epsilonproteobacteria</taxon>
        <taxon>Campylobacterales</taxon>
        <taxon>Sulfurovaceae</taxon>
        <taxon>Sulfurovum</taxon>
        <taxon>environmental samples</taxon>
    </lineage>
</organism>
<keyword evidence="1" id="KW-0812">Transmembrane</keyword>
<feature type="domain" description="Double Cache" evidence="2">
    <location>
        <begin position="47"/>
        <end position="205"/>
    </location>
</feature>
<sequence length="369" mass="43577">MKSISKIYFIISFIVLFLLVGSILFFKEKTKNDNLQEVRKFVVEDFEELLAFEKANLLTFSLALAEDGALKKTLIEEDSDEGYRLLDSIAERFTKNTHLKNLRLQVLNNDFEIFAQNWKKTSMGLPISWFRKDLVKLKDNKKPKVGLETGRRLTFKATIPIVYGEAYLGYLEVIKFIDEFTEKLRQRGIEVFALMDKEHVIEKNSLMYKFPRFKDYVIANENYNLQLLVHAEKVIWNELVYKSYYKYQDKLFILKSMLNGEGKEIGQYLIVLPSNTLKKYQNARQNISLLTRFSDEEVHNFVKRWENPAGAYQNVHDRELIELLPKLFEKDKVQLKEIVRTRLQDYSKEALINIIVEKEHKTKKSGEIR</sequence>
<keyword evidence="1" id="KW-0472">Membrane</keyword>
<dbReference type="AlphaFoldDB" id="A0A6S6SAW9"/>
<dbReference type="Pfam" id="PF14827">
    <property type="entry name" value="dCache_3"/>
    <property type="match status" value="1"/>
</dbReference>
<dbReference type="EMBL" id="CACVAU010000001">
    <property type="protein sequence ID" value="CAA6800092.1"/>
    <property type="molecule type" value="Genomic_DNA"/>
</dbReference>
<accession>A0A6S6SAW9</accession>
<name>A0A6S6SAW9_9BACT</name>
<reference evidence="3" key="1">
    <citation type="submission" date="2020-01" db="EMBL/GenBank/DDBJ databases">
        <authorList>
            <person name="Meier V. D."/>
            <person name="Meier V D."/>
        </authorList>
    </citation>
    <scope>NUCLEOTIDE SEQUENCE</scope>
    <source>
        <strain evidence="3">HLG_WM_MAG_05</strain>
    </source>
</reference>
<gene>
    <name evidence="3" type="ORF">HELGO_WM9869</name>
</gene>
<evidence type="ECO:0000313" key="3">
    <source>
        <dbReference type="EMBL" id="CAA6800092.1"/>
    </source>
</evidence>
<evidence type="ECO:0000256" key="1">
    <source>
        <dbReference type="SAM" id="Phobius"/>
    </source>
</evidence>
<dbReference type="InterPro" id="IPR029150">
    <property type="entry name" value="dCache_3"/>
</dbReference>
<protein>
    <recommendedName>
        <fullName evidence="2">Double Cache domain-containing protein</fullName>
    </recommendedName>
</protein>